<dbReference type="OrthoDB" id="428577at2759"/>
<dbReference type="Gene3D" id="3.10.20.90">
    <property type="entry name" value="Phosphatidylinositol 3-kinase Catalytic Subunit, Chain A, domain 1"/>
    <property type="match status" value="1"/>
</dbReference>
<accession>A0A0C3F7S9</accession>
<gene>
    <name evidence="2" type="ORF">PILCRDRAFT_826774</name>
</gene>
<dbReference type="Proteomes" id="UP000054166">
    <property type="component" value="Unassembled WGS sequence"/>
</dbReference>
<dbReference type="SMART" id="SM00213">
    <property type="entry name" value="UBQ"/>
    <property type="match status" value="1"/>
</dbReference>
<dbReference type="SUPFAM" id="SSF54236">
    <property type="entry name" value="Ubiquitin-like"/>
    <property type="match status" value="1"/>
</dbReference>
<dbReference type="InterPro" id="IPR050158">
    <property type="entry name" value="Ubiquitin_ubiquitin-like"/>
</dbReference>
<evidence type="ECO:0000313" key="2">
    <source>
        <dbReference type="EMBL" id="KIM75941.1"/>
    </source>
</evidence>
<feature type="domain" description="Ubiquitin-like" evidence="1">
    <location>
        <begin position="371"/>
        <end position="447"/>
    </location>
</feature>
<dbReference type="InterPro" id="IPR029071">
    <property type="entry name" value="Ubiquitin-like_domsf"/>
</dbReference>
<dbReference type="EMBL" id="KN833040">
    <property type="protein sequence ID" value="KIM75941.1"/>
    <property type="molecule type" value="Genomic_DNA"/>
</dbReference>
<dbReference type="PROSITE" id="PS50053">
    <property type="entry name" value="UBIQUITIN_2"/>
    <property type="match status" value="1"/>
</dbReference>
<dbReference type="PANTHER" id="PTHR10666">
    <property type="entry name" value="UBIQUITIN"/>
    <property type="match status" value="1"/>
</dbReference>
<evidence type="ECO:0000259" key="1">
    <source>
        <dbReference type="PROSITE" id="PS50053"/>
    </source>
</evidence>
<dbReference type="InParanoid" id="A0A0C3F7S9"/>
<dbReference type="SUPFAM" id="SSF57850">
    <property type="entry name" value="RING/U-box"/>
    <property type="match status" value="1"/>
</dbReference>
<reference evidence="2 3" key="1">
    <citation type="submission" date="2014-04" db="EMBL/GenBank/DDBJ databases">
        <authorList>
            <consortium name="DOE Joint Genome Institute"/>
            <person name="Kuo A."/>
            <person name="Tarkka M."/>
            <person name="Buscot F."/>
            <person name="Kohler A."/>
            <person name="Nagy L.G."/>
            <person name="Floudas D."/>
            <person name="Copeland A."/>
            <person name="Barry K.W."/>
            <person name="Cichocki N."/>
            <person name="Veneault-Fourrey C."/>
            <person name="LaButti K."/>
            <person name="Lindquist E.A."/>
            <person name="Lipzen A."/>
            <person name="Lundell T."/>
            <person name="Morin E."/>
            <person name="Murat C."/>
            <person name="Sun H."/>
            <person name="Tunlid A."/>
            <person name="Henrissat B."/>
            <person name="Grigoriev I.V."/>
            <person name="Hibbett D.S."/>
            <person name="Martin F."/>
            <person name="Nordberg H.P."/>
            <person name="Cantor M.N."/>
            <person name="Hua S.X."/>
        </authorList>
    </citation>
    <scope>NUCLEOTIDE SEQUENCE [LARGE SCALE GENOMIC DNA]</scope>
    <source>
        <strain evidence="2 3">F 1598</strain>
    </source>
</reference>
<proteinExistence type="predicted"/>
<dbReference type="STRING" id="765440.A0A0C3F7S9"/>
<organism evidence="2 3">
    <name type="scientific">Piloderma croceum (strain F 1598)</name>
    <dbReference type="NCBI Taxonomy" id="765440"/>
    <lineage>
        <taxon>Eukaryota</taxon>
        <taxon>Fungi</taxon>
        <taxon>Dikarya</taxon>
        <taxon>Basidiomycota</taxon>
        <taxon>Agaricomycotina</taxon>
        <taxon>Agaricomycetes</taxon>
        <taxon>Agaricomycetidae</taxon>
        <taxon>Atheliales</taxon>
        <taxon>Atheliaceae</taxon>
        <taxon>Piloderma</taxon>
    </lineage>
</organism>
<dbReference type="AlphaFoldDB" id="A0A0C3F7S9"/>
<sequence length="670" mass="73900">MLTIDETSTQGSVAVEVELQTLGTTDCVSQTVLLDPKTKLHDLQAVLSSKLDLPEDNPYLSIKLESLVPQLFVTDGKSSYDIHSSECLCISRNQPLVDYFKQYRSYHKLSSPSRQSKSILNSEKLERLGKTGSVVSYRESAIVVGPAKIQFHRTLRVPDDAKNYLLPPGLGTFPLIPATRFSQNLPSSISSRGGVIMPMLQREALWISFQGSKDCAIKVSVGGINAITGLPRDKSPPSTSTQDYVVGSAQLWLDGICTAPGEVRQFVAMPLGHGYTIEEQITGQAKQGGIQIDVFPHLNSCVTFRSDLGLALNITSSPLDLRIANGQRIDMHVKSQPIVLLEDYAKFVNRKPVIRAFACKSARAFATEFGLRIFIKTLTGKTIILDGCHLDDTVTNIKERLQEKECIPVDQQRLIFAGQPLKNDHKLSDYNVETESTLHLILRLRGGGILPLDEPRMGVAAGGRISQKIYKDINLTKCYDNENPERLWVHTVTSTAWEMITGVVPPLSPIVPGTYKAYRYPWFCLYDEKMPALPSTGRFNNIRSVRQHDDSSLAPYDPMLDPKSPPPCSLHQGSLSSCVNRPCGHNACESCLEKSLINGSKCPSCNQLISTFIGFKKPLAKVNSSGGGPDNWWTVEEQIQGFSVDEINDDNVVTLVLEEDRVANLHGKGC</sequence>
<name>A0A0C3F7S9_PILCF</name>
<dbReference type="InterPro" id="IPR019956">
    <property type="entry name" value="Ubiquitin_dom"/>
</dbReference>
<dbReference type="HOGENOM" id="CLU_027438_1_1_1"/>
<dbReference type="PRINTS" id="PR00348">
    <property type="entry name" value="UBIQUITIN"/>
</dbReference>
<reference evidence="3" key="2">
    <citation type="submission" date="2015-01" db="EMBL/GenBank/DDBJ databases">
        <title>Evolutionary Origins and Diversification of the Mycorrhizal Mutualists.</title>
        <authorList>
            <consortium name="DOE Joint Genome Institute"/>
            <consortium name="Mycorrhizal Genomics Consortium"/>
            <person name="Kohler A."/>
            <person name="Kuo A."/>
            <person name="Nagy L.G."/>
            <person name="Floudas D."/>
            <person name="Copeland A."/>
            <person name="Barry K.W."/>
            <person name="Cichocki N."/>
            <person name="Veneault-Fourrey C."/>
            <person name="LaButti K."/>
            <person name="Lindquist E.A."/>
            <person name="Lipzen A."/>
            <person name="Lundell T."/>
            <person name="Morin E."/>
            <person name="Murat C."/>
            <person name="Riley R."/>
            <person name="Ohm R."/>
            <person name="Sun H."/>
            <person name="Tunlid A."/>
            <person name="Henrissat B."/>
            <person name="Grigoriev I.V."/>
            <person name="Hibbett D.S."/>
            <person name="Martin F."/>
        </authorList>
    </citation>
    <scope>NUCLEOTIDE SEQUENCE [LARGE SCALE GENOMIC DNA]</scope>
    <source>
        <strain evidence="3">F 1598</strain>
    </source>
</reference>
<dbReference type="FunFam" id="3.10.20.90:FF:000160">
    <property type="entry name" value="Polyubiquitin-C"/>
    <property type="match status" value="1"/>
</dbReference>
<dbReference type="InterPro" id="IPR000626">
    <property type="entry name" value="Ubiquitin-like_dom"/>
</dbReference>
<dbReference type="Pfam" id="PF00240">
    <property type="entry name" value="ubiquitin"/>
    <property type="match status" value="1"/>
</dbReference>
<keyword evidence="3" id="KW-1185">Reference proteome</keyword>
<dbReference type="Gene3D" id="3.30.40.10">
    <property type="entry name" value="Zinc/RING finger domain, C3HC4 (zinc finger)"/>
    <property type="match status" value="1"/>
</dbReference>
<protein>
    <recommendedName>
        <fullName evidence="1">Ubiquitin-like domain-containing protein</fullName>
    </recommendedName>
</protein>
<dbReference type="InterPro" id="IPR013083">
    <property type="entry name" value="Znf_RING/FYVE/PHD"/>
</dbReference>
<evidence type="ECO:0000313" key="3">
    <source>
        <dbReference type="Proteomes" id="UP000054166"/>
    </source>
</evidence>